<evidence type="ECO:0000259" key="2">
    <source>
        <dbReference type="Pfam" id="PF07110"/>
    </source>
</evidence>
<keyword evidence="4" id="KW-1185">Reference proteome</keyword>
<organism evidence="3 4">
    <name type="scientific">Lineolata rhizophorae</name>
    <dbReference type="NCBI Taxonomy" id="578093"/>
    <lineage>
        <taxon>Eukaryota</taxon>
        <taxon>Fungi</taxon>
        <taxon>Dikarya</taxon>
        <taxon>Ascomycota</taxon>
        <taxon>Pezizomycotina</taxon>
        <taxon>Dothideomycetes</taxon>
        <taxon>Dothideomycetes incertae sedis</taxon>
        <taxon>Lineolatales</taxon>
        <taxon>Lineolataceae</taxon>
        <taxon>Lineolata</taxon>
    </lineage>
</organism>
<name>A0A6A6NUL5_9PEZI</name>
<gene>
    <name evidence="3" type="ORF">BDY21DRAFT_66351</name>
</gene>
<proteinExistence type="inferred from homology"/>
<evidence type="ECO:0000313" key="3">
    <source>
        <dbReference type="EMBL" id="KAF2455475.1"/>
    </source>
</evidence>
<dbReference type="EMBL" id="MU001686">
    <property type="protein sequence ID" value="KAF2455475.1"/>
    <property type="molecule type" value="Genomic_DNA"/>
</dbReference>
<dbReference type="Gene3D" id="3.30.70.100">
    <property type="match status" value="1"/>
</dbReference>
<reference evidence="3" key="1">
    <citation type="journal article" date="2020" name="Stud. Mycol.">
        <title>101 Dothideomycetes genomes: a test case for predicting lifestyles and emergence of pathogens.</title>
        <authorList>
            <person name="Haridas S."/>
            <person name="Albert R."/>
            <person name="Binder M."/>
            <person name="Bloem J."/>
            <person name="Labutti K."/>
            <person name="Salamov A."/>
            <person name="Andreopoulos B."/>
            <person name="Baker S."/>
            <person name="Barry K."/>
            <person name="Bills G."/>
            <person name="Bluhm B."/>
            <person name="Cannon C."/>
            <person name="Castanera R."/>
            <person name="Culley D."/>
            <person name="Daum C."/>
            <person name="Ezra D."/>
            <person name="Gonzalez J."/>
            <person name="Henrissat B."/>
            <person name="Kuo A."/>
            <person name="Liang C."/>
            <person name="Lipzen A."/>
            <person name="Lutzoni F."/>
            <person name="Magnuson J."/>
            <person name="Mondo S."/>
            <person name="Nolan M."/>
            <person name="Ohm R."/>
            <person name="Pangilinan J."/>
            <person name="Park H.-J."/>
            <person name="Ramirez L."/>
            <person name="Alfaro M."/>
            <person name="Sun H."/>
            <person name="Tritt A."/>
            <person name="Yoshinaga Y."/>
            <person name="Zwiers L.-H."/>
            <person name="Turgeon B."/>
            <person name="Goodwin S."/>
            <person name="Spatafora J."/>
            <person name="Crous P."/>
            <person name="Grigoriev I."/>
        </authorList>
    </citation>
    <scope>NUCLEOTIDE SEQUENCE</scope>
    <source>
        <strain evidence="3">ATCC 16933</strain>
    </source>
</reference>
<comment type="similarity">
    <text evidence="1">Belongs to the tpcK family.</text>
</comment>
<evidence type="ECO:0000313" key="4">
    <source>
        <dbReference type="Proteomes" id="UP000799766"/>
    </source>
</evidence>
<dbReference type="SUPFAM" id="SSF54909">
    <property type="entry name" value="Dimeric alpha+beta barrel"/>
    <property type="match status" value="1"/>
</dbReference>
<dbReference type="Pfam" id="PF07110">
    <property type="entry name" value="EthD"/>
    <property type="match status" value="1"/>
</dbReference>
<accession>A0A6A6NUL5</accession>
<dbReference type="OrthoDB" id="2519291at2759"/>
<dbReference type="GO" id="GO:0016491">
    <property type="term" value="F:oxidoreductase activity"/>
    <property type="evidence" value="ECO:0007669"/>
    <property type="project" value="InterPro"/>
</dbReference>
<dbReference type="Proteomes" id="UP000799766">
    <property type="component" value="Unassembled WGS sequence"/>
</dbReference>
<protein>
    <submittedName>
        <fullName evidence="3">EthD domain-containing protein</fullName>
    </submittedName>
</protein>
<dbReference type="InterPro" id="IPR009799">
    <property type="entry name" value="EthD_dom"/>
</dbReference>
<dbReference type="InterPro" id="IPR011008">
    <property type="entry name" value="Dimeric_a/b-barrel"/>
</dbReference>
<evidence type="ECO:0000256" key="1">
    <source>
        <dbReference type="ARBA" id="ARBA00005986"/>
    </source>
</evidence>
<dbReference type="AlphaFoldDB" id="A0A6A6NUL5"/>
<sequence>MAGEPGGNGPSATVAITRCVCVCESPLQPAAWTGVPRRPDCSRRAPVRDACPPCTGAALRTSSTGGIAKHFARRDGQAACSGPPFAGWGNPRSRIGLAASRASPDILTARNPASRSAAGLASHPLLPAPQPGLLSPRRLFGEASQTLRPHSPVPVECHSLVGLLPLALPPLSWRSSIAMVLEAGYPNTSGFRKVVKATILVKKKEGLSDDDFISHYNGVHAQMAAPVLQRHKIITYSLTYHLERDRTMIQDILKGNARLLPYDAICTFVFPDYLSFAKFLYDKDSKALTGDHDNFMDESQMKMMVGDEYMIIEDGEKVG</sequence>
<feature type="domain" description="EthD" evidence="2">
    <location>
        <begin position="204"/>
        <end position="299"/>
    </location>
</feature>